<evidence type="ECO:0000313" key="1">
    <source>
        <dbReference type="EMBL" id="KLV20419.1"/>
    </source>
</evidence>
<dbReference type="PATRIC" id="fig|1392.242.peg.2709"/>
<organism evidence="1 2">
    <name type="scientific">Bacillus anthracis</name>
    <name type="common">anthrax bacterium</name>
    <dbReference type="NCBI Taxonomy" id="1392"/>
    <lineage>
        <taxon>Bacteria</taxon>
        <taxon>Bacillati</taxon>
        <taxon>Bacillota</taxon>
        <taxon>Bacilli</taxon>
        <taxon>Bacillales</taxon>
        <taxon>Bacillaceae</taxon>
        <taxon>Bacillus</taxon>
        <taxon>Bacillus cereus group</taxon>
    </lineage>
</organism>
<comment type="caution">
    <text evidence="1">The sequence shown here is derived from an EMBL/GenBank/DDBJ whole genome shotgun (WGS) entry which is preliminary data.</text>
</comment>
<dbReference type="Proteomes" id="UP000035904">
    <property type="component" value="Unassembled WGS sequence"/>
</dbReference>
<accession>A0A0J1I396</accession>
<dbReference type="AlphaFoldDB" id="A0A0J1I396"/>
<proteinExistence type="predicted"/>
<evidence type="ECO:0000313" key="2">
    <source>
        <dbReference type="Proteomes" id="UP000035904"/>
    </source>
</evidence>
<dbReference type="RefSeq" id="WP_001091907.1">
    <property type="nucleotide sequence ID" value="NZ_CP026608.1"/>
</dbReference>
<protein>
    <submittedName>
        <fullName evidence="1">Uncharacterized protein</fullName>
    </submittedName>
</protein>
<sequence length="65" mass="7672">MNTIARLVNWKEHGDMIILECKLNGKRFEISTYKQRIYNAHLLSDDVYVRLDSSDNIIGINIYKK</sequence>
<reference evidence="1 2" key="1">
    <citation type="submission" date="2015-05" db="EMBL/GenBank/DDBJ databases">
        <title>Whole genome sequence and identification of bacterial endophytes from Costus igneus.</title>
        <authorList>
            <person name="Lee Y.P."/>
            <person name="Gan H.M."/>
            <person name="Eng W."/>
            <person name="Wheatley M.S."/>
            <person name="Caraballo A."/>
            <person name="Polter S."/>
            <person name="Savka M.A."/>
            <person name="Hudson A.O."/>
        </authorList>
    </citation>
    <scope>NUCLEOTIDE SEQUENCE [LARGE SCALE GENOMIC DNA]</scope>
    <source>
        <strain evidence="1 2">RIT375</strain>
    </source>
</reference>
<name>A0A0J1I396_BACAN</name>
<dbReference type="EMBL" id="LDPG01000002">
    <property type="protein sequence ID" value="KLV20419.1"/>
    <property type="molecule type" value="Genomic_DNA"/>
</dbReference>
<gene>
    <name evidence="1" type="ORF">ABW01_05655</name>
</gene>